<keyword evidence="8" id="KW-0805">Transcription regulation</keyword>
<dbReference type="GO" id="GO:0005759">
    <property type="term" value="C:mitochondrial matrix"/>
    <property type="evidence" value="ECO:0007669"/>
    <property type="project" value="TreeGrafter"/>
</dbReference>
<feature type="binding site" evidence="11">
    <location>
        <position position="227"/>
    </location>
    <ligand>
        <name>S-adenosyl-L-methionine</name>
        <dbReference type="ChEBI" id="CHEBI:59789"/>
    </ligand>
</feature>
<feature type="binding site" evidence="11">
    <location>
        <position position="201"/>
    </location>
    <ligand>
        <name>S-adenosyl-L-methionine</name>
        <dbReference type="ChEBI" id="CHEBI:59789"/>
    </ligand>
</feature>
<dbReference type="Gene3D" id="3.40.50.150">
    <property type="entry name" value="Vaccinia Virus protein VP39"/>
    <property type="match status" value="1"/>
</dbReference>
<comment type="similarity">
    <text evidence="11 12">Belongs to the class I-like SAM-binding methyltransferase superfamily. rRNA adenine N(6)-methyltransferase family.</text>
</comment>
<dbReference type="CDD" id="cd02440">
    <property type="entry name" value="AdoMet_MTases"/>
    <property type="match status" value="1"/>
</dbReference>
<dbReference type="GO" id="GO:0000179">
    <property type="term" value="F:rRNA (adenine-N6,N6-)-dimethyltransferase activity"/>
    <property type="evidence" value="ECO:0007669"/>
    <property type="project" value="UniProtKB-UniRule"/>
</dbReference>
<dbReference type="GO" id="GO:0034246">
    <property type="term" value="F:mitochondrial transcription factor activity"/>
    <property type="evidence" value="ECO:0007669"/>
    <property type="project" value="TreeGrafter"/>
</dbReference>
<dbReference type="InterPro" id="IPR001737">
    <property type="entry name" value="KsgA/Erm"/>
</dbReference>
<evidence type="ECO:0000256" key="13">
    <source>
        <dbReference type="SAM" id="MobiDB-lite"/>
    </source>
</evidence>
<dbReference type="GO" id="GO:0003723">
    <property type="term" value="F:RNA binding"/>
    <property type="evidence" value="ECO:0007669"/>
    <property type="project" value="UniProtKB-UniRule"/>
</dbReference>
<evidence type="ECO:0000256" key="8">
    <source>
        <dbReference type="ARBA" id="ARBA00023015"/>
    </source>
</evidence>
<reference evidence="15" key="3">
    <citation type="submission" date="2025-09" db="UniProtKB">
        <authorList>
            <consortium name="Ensembl"/>
        </authorList>
    </citation>
    <scope>IDENTIFICATION</scope>
</reference>
<dbReference type="SUPFAM" id="SSF53335">
    <property type="entry name" value="S-adenosyl-L-methionine-dependent methyltransferases"/>
    <property type="match status" value="1"/>
</dbReference>
<reference evidence="15 16" key="1">
    <citation type="submission" date="2020-02" db="EMBL/GenBank/DDBJ databases">
        <title>Esox lucius (northern pike) genome, fEsoLuc1, primary haplotype.</title>
        <authorList>
            <person name="Myers G."/>
            <person name="Karagic N."/>
            <person name="Meyer A."/>
            <person name="Pippel M."/>
            <person name="Reichard M."/>
            <person name="Winkler S."/>
            <person name="Tracey A."/>
            <person name="Sims Y."/>
            <person name="Howe K."/>
            <person name="Rhie A."/>
            <person name="Formenti G."/>
            <person name="Durbin R."/>
            <person name="Fedrigo O."/>
            <person name="Jarvis E.D."/>
        </authorList>
    </citation>
    <scope>NUCLEOTIDE SEQUENCE [LARGE SCALE GENOMIC DNA]</scope>
</reference>
<evidence type="ECO:0000256" key="10">
    <source>
        <dbReference type="ARBA" id="ARBA00023163"/>
    </source>
</evidence>
<organism evidence="15 16">
    <name type="scientific">Esox lucius</name>
    <name type="common">Northern pike</name>
    <dbReference type="NCBI Taxonomy" id="8010"/>
    <lineage>
        <taxon>Eukaryota</taxon>
        <taxon>Metazoa</taxon>
        <taxon>Chordata</taxon>
        <taxon>Craniata</taxon>
        <taxon>Vertebrata</taxon>
        <taxon>Euteleostomi</taxon>
        <taxon>Actinopterygii</taxon>
        <taxon>Neopterygii</taxon>
        <taxon>Teleostei</taxon>
        <taxon>Protacanthopterygii</taxon>
        <taxon>Esociformes</taxon>
        <taxon>Esocidae</taxon>
        <taxon>Esox</taxon>
    </lineage>
</organism>
<dbReference type="InterPro" id="IPR029063">
    <property type="entry name" value="SAM-dependent_MTases_sf"/>
</dbReference>
<keyword evidence="5 11" id="KW-0949">S-adenosyl-L-methionine</keyword>
<proteinExistence type="inferred from homology"/>
<evidence type="ECO:0000256" key="12">
    <source>
        <dbReference type="RuleBase" id="RU362106"/>
    </source>
</evidence>
<evidence type="ECO:0000256" key="5">
    <source>
        <dbReference type="ARBA" id="ARBA00022691"/>
    </source>
</evidence>
<dbReference type="Proteomes" id="UP000265140">
    <property type="component" value="Chromosome 15"/>
</dbReference>
<dbReference type="Pfam" id="PF00398">
    <property type="entry name" value="RrnaAD"/>
    <property type="match status" value="1"/>
</dbReference>
<evidence type="ECO:0000256" key="9">
    <source>
        <dbReference type="ARBA" id="ARBA00023128"/>
    </source>
</evidence>
<keyword evidence="4 11" id="KW-0808">Transferase</keyword>
<dbReference type="PANTHER" id="PTHR11727">
    <property type="entry name" value="DIMETHYLADENOSINE TRANSFERASE"/>
    <property type="match status" value="1"/>
</dbReference>
<evidence type="ECO:0000313" key="15">
    <source>
        <dbReference type="Ensembl" id="ENSELUP00000082872.1"/>
    </source>
</evidence>
<evidence type="ECO:0000259" key="14">
    <source>
        <dbReference type="SMART" id="SM00650"/>
    </source>
</evidence>
<feature type="binding site" evidence="11">
    <location>
        <position position="151"/>
    </location>
    <ligand>
        <name>S-adenosyl-L-methionine</name>
        <dbReference type="ChEBI" id="CHEBI:59789"/>
    </ligand>
</feature>
<dbReference type="GO" id="GO:0006391">
    <property type="term" value="P:transcription initiation at mitochondrial promoter"/>
    <property type="evidence" value="ECO:0007669"/>
    <property type="project" value="TreeGrafter"/>
</dbReference>
<dbReference type="EC" id="2.1.1.-" evidence="12"/>
<dbReference type="InterPro" id="IPR020598">
    <property type="entry name" value="rRNA_Ade_methylase_Trfase_N"/>
</dbReference>
<feature type="domain" description="Ribosomal RNA adenine methylase transferase N-terminal" evidence="14">
    <location>
        <begin position="160"/>
        <end position="377"/>
    </location>
</feature>
<reference evidence="15" key="2">
    <citation type="submission" date="2025-08" db="UniProtKB">
        <authorList>
            <consortium name="Ensembl"/>
        </authorList>
    </citation>
    <scope>IDENTIFICATION</scope>
</reference>
<keyword evidence="9" id="KW-0496">Mitochondrion</keyword>
<evidence type="ECO:0000256" key="6">
    <source>
        <dbReference type="ARBA" id="ARBA00022884"/>
    </source>
</evidence>
<keyword evidence="10" id="KW-0804">Transcription</keyword>
<protein>
    <recommendedName>
        <fullName evidence="12">rRNA adenine N(6)-methyltransferase</fullName>
        <ecNumber evidence="12">2.1.1.-</ecNumber>
    </recommendedName>
</protein>
<dbReference type="PANTHER" id="PTHR11727:SF13">
    <property type="entry name" value="DIMETHYLADENOSINE TRANSFERASE 2, MITOCHONDRIAL"/>
    <property type="match status" value="1"/>
</dbReference>
<evidence type="ECO:0000256" key="3">
    <source>
        <dbReference type="ARBA" id="ARBA00022603"/>
    </source>
</evidence>
<dbReference type="SMART" id="SM00650">
    <property type="entry name" value="rADc"/>
    <property type="match status" value="1"/>
</dbReference>
<evidence type="ECO:0000256" key="11">
    <source>
        <dbReference type="PROSITE-ProRule" id="PRU01026"/>
    </source>
</evidence>
<comment type="caution">
    <text evidence="11">Lacks conserved residue(s) required for the propagation of feature annotation.</text>
</comment>
<dbReference type="AlphaFoldDB" id="A0AAY5K9E2"/>
<keyword evidence="2 12" id="KW-0698">rRNA processing</keyword>
<keyword evidence="3 11" id="KW-0489">Methyltransferase</keyword>
<feature type="region of interest" description="Disordered" evidence="13">
    <location>
        <begin position="78"/>
        <end position="102"/>
    </location>
</feature>
<evidence type="ECO:0000256" key="7">
    <source>
        <dbReference type="ARBA" id="ARBA00022946"/>
    </source>
</evidence>
<evidence type="ECO:0000256" key="1">
    <source>
        <dbReference type="ARBA" id="ARBA00004173"/>
    </source>
</evidence>
<dbReference type="Ensembl" id="ENSELUT00000110564.1">
    <property type="protein sequence ID" value="ENSELUP00000082872.1"/>
    <property type="gene ID" value="ENSELUG00000002046.3"/>
</dbReference>
<name>A0AAY5K9E2_ESOLU</name>
<keyword evidence="7" id="KW-0809">Transit peptide</keyword>
<evidence type="ECO:0000313" key="16">
    <source>
        <dbReference type="Proteomes" id="UP000265140"/>
    </source>
</evidence>
<keyword evidence="16" id="KW-1185">Reference proteome</keyword>
<keyword evidence="6 11" id="KW-0694">RNA-binding</keyword>
<dbReference type="PROSITE" id="PS51689">
    <property type="entry name" value="SAM_RNA_A_N6_MT"/>
    <property type="match status" value="1"/>
</dbReference>
<comment type="subcellular location">
    <subcellularLocation>
        <location evidence="1">Mitochondrion</location>
    </subcellularLocation>
</comment>
<dbReference type="GeneTree" id="ENSGT00950000183142"/>
<evidence type="ECO:0000256" key="4">
    <source>
        <dbReference type="ARBA" id="ARBA00022679"/>
    </source>
</evidence>
<evidence type="ECO:0000256" key="2">
    <source>
        <dbReference type="ARBA" id="ARBA00022552"/>
    </source>
</evidence>
<sequence length="474" mass="53618">MRDARNVFLFEQNYHFRSLTMTVALMPLHPSPMSSQTVRQLVLAVRYVCCRSQARHAGRQLASSCSPGVPLQRRAYSLDSLSSGPGRPQPQQARIEKMSPSSSLTHRNLSAVAVSVQGQCEPLCRYDFLDLGEVEENTRRAQACRTIKRFIVEPALARLVTHHLVPDLEDSKAVIFECNPGPGVLTRTLLNAGAQRVVALESEKLFLPHLQALENLVDGQLEVVHCDFCKLDPVGKGSMKPPAMYSDKLFTDLGISEANWTDEVPVKVLGILPQSSERSRLWKMLYSLFERISIYRYGRIELNLFISENEYLKLTAKPGDMLNYRAFGVLWQMACHIELLHKEPWDSFVTSSKNKLAIPKSRLPNNNLCLVRMTPRRDLFSSSLTSSNAPTLILMIKQLLAKRKARLADLLNLWSPDSGPLLLKEIGMPEDVLTGNVYPEEYKQLFDLVDTSPDFTQSWLYQEILENPMKDGWS</sequence>
<accession>A0AAY5K9E2</accession>